<dbReference type="RefSeq" id="WP_186912195.1">
    <property type="nucleotide sequence ID" value="NZ_JACOFV010000007.1"/>
</dbReference>
<reference evidence="2" key="1">
    <citation type="submission" date="2020-08" db="EMBL/GenBank/DDBJ databases">
        <title>Novel species isolated from subtropical streams in China.</title>
        <authorList>
            <person name="Lu H."/>
        </authorList>
    </citation>
    <scope>NUCLEOTIDE SEQUENCE</scope>
    <source>
        <strain evidence="2">KACC 12607</strain>
    </source>
</reference>
<dbReference type="Proteomes" id="UP000634011">
    <property type="component" value="Unassembled WGS sequence"/>
</dbReference>
<evidence type="ECO:0000256" key="1">
    <source>
        <dbReference type="SAM" id="SignalP"/>
    </source>
</evidence>
<comment type="caution">
    <text evidence="2">The sequence shown here is derived from an EMBL/GenBank/DDBJ whole genome shotgun (WGS) entry which is preliminary data.</text>
</comment>
<protein>
    <recommendedName>
        <fullName evidence="4">Outer membrane beta-barrel protein</fullName>
    </recommendedName>
</protein>
<keyword evidence="1" id="KW-0732">Signal</keyword>
<keyword evidence="3" id="KW-1185">Reference proteome</keyword>
<feature type="signal peptide" evidence="1">
    <location>
        <begin position="1"/>
        <end position="34"/>
    </location>
</feature>
<gene>
    <name evidence="2" type="ORF">H8K32_09200</name>
</gene>
<feature type="chain" id="PRO_5036759165" description="Outer membrane beta-barrel protein" evidence="1">
    <location>
        <begin position="35"/>
        <end position="454"/>
    </location>
</feature>
<evidence type="ECO:0000313" key="2">
    <source>
        <dbReference type="EMBL" id="MBC3862271.1"/>
    </source>
</evidence>
<organism evidence="2 3">
    <name type="scientific">Undibacterium jejuense</name>
    <dbReference type="NCBI Taxonomy" id="1344949"/>
    <lineage>
        <taxon>Bacteria</taxon>
        <taxon>Pseudomonadati</taxon>
        <taxon>Pseudomonadota</taxon>
        <taxon>Betaproteobacteria</taxon>
        <taxon>Burkholderiales</taxon>
        <taxon>Oxalobacteraceae</taxon>
        <taxon>Undibacterium</taxon>
    </lineage>
</organism>
<evidence type="ECO:0000313" key="3">
    <source>
        <dbReference type="Proteomes" id="UP000634011"/>
    </source>
</evidence>
<dbReference type="AlphaFoldDB" id="A0A923KPZ6"/>
<accession>A0A923KPZ6</accession>
<proteinExistence type="predicted"/>
<evidence type="ECO:0008006" key="4">
    <source>
        <dbReference type="Google" id="ProtNLM"/>
    </source>
</evidence>
<sequence>MRALKLLVHHQNKFELKKSAALLLVALFSLSAHATNELVLQMETSLSQSQNPFRYYDGQSDGAQIIHHQTDTVEGADIRVGVIIPVLSNDTKLMLTGSLGGRRYIHDDTLNHLQGGADADFQWVASKLLSGRINAGAGQHLFNYINGSLSQKDIEHDRIAGFDVNIKVTDSWWLMPKLFYTQLYYDLPINKLYDYKQDGRQLGLRYMSPTGSSVEGGMRFSTTNYTDRSQDQIEKIYDIPYVNSAIKPEYDTQFKETELYLDGEWQYSVKTTTSAHIGVIRRRYSTYSNLDTNLSNAIVRGTYRYTPQLRLDAQIFDQPFPIVDPTISYVVTKGVRFDALWLYSDKLQFNASAVMQNSSQVYIPGIVHLTGNASQVARMKRVGLGASYQIDRGFRLFADSYFERNRGDVATLNVSQSVIKIGVEYTYENLPGSAARMNLQRYQDYLSSSPAIAR</sequence>
<dbReference type="EMBL" id="JACOFV010000007">
    <property type="protein sequence ID" value="MBC3862271.1"/>
    <property type="molecule type" value="Genomic_DNA"/>
</dbReference>
<name>A0A923KPZ6_9BURK</name>